<dbReference type="GO" id="GO:0005737">
    <property type="term" value="C:cytoplasm"/>
    <property type="evidence" value="ECO:0007669"/>
    <property type="project" value="UniProtKB-SubCell"/>
</dbReference>
<keyword evidence="5" id="KW-1185">Reference proteome</keyword>
<dbReference type="EMBL" id="NGKC01000007">
    <property type="protein sequence ID" value="RSU11736.1"/>
    <property type="molecule type" value="Genomic_DNA"/>
</dbReference>
<dbReference type="OrthoDB" id="2321605at2"/>
<reference evidence="4 5" key="1">
    <citation type="submission" date="2017-05" db="EMBL/GenBank/DDBJ databases">
        <title>Vagococcus spp. assemblies.</title>
        <authorList>
            <person name="Gulvik C.A."/>
        </authorList>
    </citation>
    <scope>NUCLEOTIDE SEQUENCE [LARGE SCALE GENOMIC DNA]</scope>
    <source>
        <strain evidence="4 5">LMG 24798</strain>
    </source>
</reference>
<dbReference type="CDD" id="cd00293">
    <property type="entry name" value="USP-like"/>
    <property type="match status" value="1"/>
</dbReference>
<sequence length="156" mass="17483">MISLKEALTLAKNIHHILVGFDGSEQSKKALKHARSLADFAVSRVTVMQVFEPSTFSPSDTIMLEAIKKFHKEEDMRVRKEIRELTKQLDFPETVTVDILTKRGTPKRDIVAYAKHHQVDLIVVGATGTHGVERVLIGSTTSYILNHAHCNVLIVK</sequence>
<dbReference type="SUPFAM" id="SSF52402">
    <property type="entry name" value="Adenine nucleotide alpha hydrolases-like"/>
    <property type="match status" value="1"/>
</dbReference>
<accession>A0A430AUL3</accession>
<proteinExistence type="inferred from homology"/>
<organism evidence="4 5">
    <name type="scientific">Vagococcus acidifermentans</name>
    <dbReference type="NCBI Taxonomy" id="564710"/>
    <lineage>
        <taxon>Bacteria</taxon>
        <taxon>Bacillati</taxon>
        <taxon>Bacillota</taxon>
        <taxon>Bacilli</taxon>
        <taxon>Lactobacillales</taxon>
        <taxon>Enterococcaceae</taxon>
        <taxon>Vagococcus</taxon>
    </lineage>
</organism>
<dbReference type="InterPro" id="IPR006016">
    <property type="entry name" value="UspA"/>
</dbReference>
<evidence type="ECO:0000313" key="5">
    <source>
        <dbReference type="Proteomes" id="UP000286773"/>
    </source>
</evidence>
<dbReference type="PRINTS" id="PR01438">
    <property type="entry name" value="UNVRSLSTRESS"/>
</dbReference>
<gene>
    <name evidence="4" type="ORF">CBF27_07180</name>
</gene>
<dbReference type="PIRSF" id="PIRSF006276">
    <property type="entry name" value="UspA"/>
    <property type="match status" value="1"/>
</dbReference>
<dbReference type="Gene3D" id="3.40.50.620">
    <property type="entry name" value="HUPs"/>
    <property type="match status" value="1"/>
</dbReference>
<evidence type="ECO:0000313" key="4">
    <source>
        <dbReference type="EMBL" id="RSU11736.1"/>
    </source>
</evidence>
<dbReference type="InterPro" id="IPR006015">
    <property type="entry name" value="Universal_stress_UspA"/>
</dbReference>
<dbReference type="PANTHER" id="PTHR46268">
    <property type="entry name" value="STRESS RESPONSE PROTEIN NHAX"/>
    <property type="match status" value="1"/>
</dbReference>
<dbReference type="InterPro" id="IPR014729">
    <property type="entry name" value="Rossmann-like_a/b/a_fold"/>
</dbReference>
<name>A0A430AUL3_9ENTE</name>
<dbReference type="Proteomes" id="UP000286773">
    <property type="component" value="Unassembled WGS sequence"/>
</dbReference>
<evidence type="ECO:0000259" key="3">
    <source>
        <dbReference type="Pfam" id="PF00582"/>
    </source>
</evidence>
<comment type="similarity">
    <text evidence="1 2">Belongs to the universal stress protein A family.</text>
</comment>
<dbReference type="Pfam" id="PF00582">
    <property type="entry name" value="Usp"/>
    <property type="match status" value="1"/>
</dbReference>
<evidence type="ECO:0000256" key="2">
    <source>
        <dbReference type="PIRNR" id="PIRNR006276"/>
    </source>
</evidence>
<dbReference type="AlphaFoldDB" id="A0A430AUL3"/>
<comment type="subcellular location">
    <subcellularLocation>
        <location evidence="2">Cytoplasm</location>
    </subcellularLocation>
</comment>
<comment type="caution">
    <text evidence="4">The sequence shown here is derived from an EMBL/GenBank/DDBJ whole genome shotgun (WGS) entry which is preliminary data.</text>
</comment>
<keyword evidence="2" id="KW-0963">Cytoplasm</keyword>
<protein>
    <recommendedName>
        <fullName evidence="2">Universal stress protein</fullName>
    </recommendedName>
</protein>
<feature type="domain" description="UspA" evidence="3">
    <location>
        <begin position="14"/>
        <end position="156"/>
    </location>
</feature>
<dbReference type="PANTHER" id="PTHR46268:SF6">
    <property type="entry name" value="UNIVERSAL STRESS PROTEIN UP12"/>
    <property type="match status" value="1"/>
</dbReference>
<evidence type="ECO:0000256" key="1">
    <source>
        <dbReference type="ARBA" id="ARBA00008791"/>
    </source>
</evidence>